<evidence type="ECO:0000256" key="1">
    <source>
        <dbReference type="SAM" id="Coils"/>
    </source>
</evidence>
<dbReference type="AlphaFoldDB" id="A0A1Q9EFF1"/>
<feature type="coiled-coil region" evidence="1">
    <location>
        <begin position="28"/>
        <end position="69"/>
    </location>
</feature>
<keyword evidence="1" id="KW-0175">Coiled coil</keyword>
<protein>
    <submittedName>
        <fullName evidence="3">Uncharacterized protein</fullName>
    </submittedName>
</protein>
<dbReference type="OrthoDB" id="429735at2759"/>
<reference evidence="3 4" key="1">
    <citation type="submission" date="2016-02" db="EMBL/GenBank/DDBJ databases">
        <title>Genome analysis of coral dinoflagellate symbionts highlights evolutionary adaptations to a symbiotic lifestyle.</title>
        <authorList>
            <person name="Aranda M."/>
            <person name="Li Y."/>
            <person name="Liew Y.J."/>
            <person name="Baumgarten S."/>
            <person name="Simakov O."/>
            <person name="Wilson M."/>
            <person name="Piel J."/>
            <person name="Ashoor H."/>
            <person name="Bougouffa S."/>
            <person name="Bajic V.B."/>
            <person name="Ryu T."/>
            <person name="Ravasi T."/>
            <person name="Bayer T."/>
            <person name="Micklem G."/>
            <person name="Kim H."/>
            <person name="Bhak J."/>
            <person name="Lajeunesse T.C."/>
            <person name="Voolstra C.R."/>
        </authorList>
    </citation>
    <scope>NUCLEOTIDE SEQUENCE [LARGE SCALE GENOMIC DNA]</scope>
    <source>
        <strain evidence="3 4">CCMP2467</strain>
    </source>
</reference>
<evidence type="ECO:0000256" key="2">
    <source>
        <dbReference type="SAM" id="MobiDB-lite"/>
    </source>
</evidence>
<evidence type="ECO:0000313" key="4">
    <source>
        <dbReference type="Proteomes" id="UP000186817"/>
    </source>
</evidence>
<proteinExistence type="predicted"/>
<sequence>MDGGSTSDAMRKAFDDLKEVCVSMLQHQTEQRAQLQTLQRESELQEEKISKLQKELAELKQLVARKNTAATQAQPVVETKVYSNGGIIFSREHLMSCLDAPSGSCCSFDIRMLPCLDELARDLGRPEPSKQKQSSKSSQTNKSAGSQQTWCKWHGQWWYWAGGWNKWVGGVLARDGDERPFAGVSNSIYFRFKLGSTLLSGFESITGWNLFSPGVCWRCIILLVLSYSSLASSAAASLHHPHRRFIAMLRLIRTSVSQQATLSEVPMSSGPQSIVECKLEQAPSDLLTLSSRRLSGTCTFTMDSHAAIYSGYLVVPCSGWSVAVSGQGDAATLAVLPATM</sequence>
<dbReference type="EMBL" id="LSRX01000166">
    <property type="protein sequence ID" value="OLQ06153.1"/>
    <property type="molecule type" value="Genomic_DNA"/>
</dbReference>
<comment type="caution">
    <text evidence="3">The sequence shown here is derived from an EMBL/GenBank/DDBJ whole genome shotgun (WGS) entry which is preliminary data.</text>
</comment>
<gene>
    <name evidence="3" type="ORF">AK812_SmicGene10588</name>
</gene>
<accession>A0A1Q9EFF1</accession>
<evidence type="ECO:0000313" key="3">
    <source>
        <dbReference type="EMBL" id="OLQ06153.1"/>
    </source>
</evidence>
<organism evidence="3 4">
    <name type="scientific">Symbiodinium microadriaticum</name>
    <name type="common">Dinoflagellate</name>
    <name type="synonym">Zooxanthella microadriatica</name>
    <dbReference type="NCBI Taxonomy" id="2951"/>
    <lineage>
        <taxon>Eukaryota</taxon>
        <taxon>Sar</taxon>
        <taxon>Alveolata</taxon>
        <taxon>Dinophyceae</taxon>
        <taxon>Suessiales</taxon>
        <taxon>Symbiodiniaceae</taxon>
        <taxon>Symbiodinium</taxon>
    </lineage>
</organism>
<keyword evidence="4" id="KW-1185">Reference proteome</keyword>
<dbReference type="Proteomes" id="UP000186817">
    <property type="component" value="Unassembled WGS sequence"/>
</dbReference>
<feature type="region of interest" description="Disordered" evidence="2">
    <location>
        <begin position="124"/>
        <end position="148"/>
    </location>
</feature>
<name>A0A1Q9EFF1_SYMMI</name>